<dbReference type="Pfam" id="PF01850">
    <property type="entry name" value="PIN"/>
    <property type="match status" value="1"/>
</dbReference>
<dbReference type="CDD" id="cd09872">
    <property type="entry name" value="PIN_Sll0205-like"/>
    <property type="match status" value="1"/>
</dbReference>
<name>A0A552HFM4_MICVR</name>
<dbReference type="InterPro" id="IPR052919">
    <property type="entry name" value="TA_system_RNase"/>
</dbReference>
<reference evidence="2 3" key="1">
    <citation type="submission" date="2019-01" db="EMBL/GenBank/DDBJ databases">
        <title>Coherence of Microcystis species and biogeography revealed through population genomics.</title>
        <authorList>
            <person name="Perez-Carrascal O.M."/>
            <person name="Terrat Y."/>
            <person name="Giani A."/>
            <person name="Fortin N."/>
            <person name="Tromas N."/>
            <person name="Shapiro B.J."/>
        </authorList>
    </citation>
    <scope>NUCLEOTIDE SEQUENCE [LARGE SCALE GENOMIC DNA]</scope>
    <source>
        <strain evidence="2">Mv_BB_P_19951000_S68D</strain>
    </source>
</reference>
<organism evidence="2 3">
    <name type="scientific">Microcystis viridis Mv_BB_P_19951000_S68D</name>
    <dbReference type="NCBI Taxonomy" id="2486270"/>
    <lineage>
        <taxon>Bacteria</taxon>
        <taxon>Bacillati</taxon>
        <taxon>Cyanobacteriota</taxon>
        <taxon>Cyanophyceae</taxon>
        <taxon>Oscillatoriophycideae</taxon>
        <taxon>Chroococcales</taxon>
        <taxon>Microcystaceae</taxon>
        <taxon>Microcystis</taxon>
    </lineage>
</organism>
<accession>A0A552HFM4</accession>
<proteinExistence type="predicted"/>
<sequence>MKSALIDTHVFIWLAEDDPILPVSLRDSLENTDNVFVSIASFWEISIKVKIGKLSLCSDFENLDTRFAATRFKLLPILFVTFSHI</sequence>
<comment type="caution">
    <text evidence="2">The sequence shown here is derived from an EMBL/GenBank/DDBJ whole genome shotgun (WGS) entry which is preliminary data.</text>
</comment>
<dbReference type="InterPro" id="IPR041705">
    <property type="entry name" value="PIN_Sll0205"/>
</dbReference>
<dbReference type="InterPro" id="IPR002716">
    <property type="entry name" value="PIN_dom"/>
</dbReference>
<evidence type="ECO:0000259" key="1">
    <source>
        <dbReference type="Pfam" id="PF01850"/>
    </source>
</evidence>
<dbReference type="Proteomes" id="UP000320674">
    <property type="component" value="Unassembled WGS sequence"/>
</dbReference>
<evidence type="ECO:0000313" key="3">
    <source>
        <dbReference type="Proteomes" id="UP000320674"/>
    </source>
</evidence>
<dbReference type="AlphaFoldDB" id="A0A552HFM4"/>
<evidence type="ECO:0000313" key="2">
    <source>
        <dbReference type="EMBL" id="TRU70015.1"/>
    </source>
</evidence>
<dbReference type="InterPro" id="IPR029060">
    <property type="entry name" value="PIN-like_dom_sf"/>
</dbReference>
<feature type="domain" description="PIN" evidence="1">
    <location>
        <begin position="5"/>
        <end position="77"/>
    </location>
</feature>
<gene>
    <name evidence="2" type="ORF">EWV77_17615</name>
</gene>
<dbReference type="EMBL" id="SFAZ01000254">
    <property type="protein sequence ID" value="TRU70015.1"/>
    <property type="molecule type" value="Genomic_DNA"/>
</dbReference>
<dbReference type="PANTHER" id="PTHR36173">
    <property type="entry name" value="RIBONUCLEASE VAPC16-RELATED"/>
    <property type="match status" value="1"/>
</dbReference>
<dbReference type="PANTHER" id="PTHR36173:SF2">
    <property type="entry name" value="RIBONUCLEASE VAPC16"/>
    <property type="match status" value="1"/>
</dbReference>
<dbReference type="SUPFAM" id="SSF88723">
    <property type="entry name" value="PIN domain-like"/>
    <property type="match status" value="1"/>
</dbReference>
<protein>
    <submittedName>
        <fullName evidence="2">Type II toxin-antitoxin system VapC family toxin</fullName>
    </submittedName>
</protein>